<dbReference type="Pfam" id="PF02836">
    <property type="entry name" value="Glyco_hydro_2_C"/>
    <property type="match status" value="1"/>
</dbReference>
<evidence type="ECO:0000259" key="9">
    <source>
        <dbReference type="Pfam" id="PF22666"/>
    </source>
</evidence>
<evidence type="ECO:0000256" key="5">
    <source>
        <dbReference type="ARBA" id="ARBA00022801"/>
    </source>
</evidence>
<sequence length="860" mass="96807">MFLELTHGWEMKGSYSGFWKFGRSMELNLELNGFMDWIPTEVPGSVHWSLHRAGLLPDPYWDKNTPACEWVNERDWLYRTSFDADPAWEGKRIKLICEGIDESSTLLLNGRELGRHEGMFVPFVLDITDLIDRSAPNKLVIALDRSPDGQAQLGYTNRVNHLKSRFGYKWDFCPRLVHIGIWKHVKLEITGEHRFENIHITSEIAEGVAIVAADTSWESEVAGDIMLEAAVITPEGVEAAFVCKSVSARPGLQRARLELQVPDPRLWWPNNEGDPALYHMRVAIRIPGDHPQLSDEKTENFGIRQLAFKSNPGAPRDAQPFTICVNGRDVYIKGWNFVPTDQLYGRYEPERYERLIALAKAANINLLRVWGGGLIEREAFYDLCDQNGIMVWQEMMQSSSGFNNEPSCNPEYLYRLLSTMRTVIREKRNHPSLVIWCGGNELTEGGHLDAQLIPLSDKHTTLRELGRLVHDLDPERLFLATSPTGPTFFLDEEAAGQGRAYDVHGPWKYGGAEGHYRLYNGSDALLQSEFGGDGYCSLASMRKFLPPEVIRADQTSSWSWVQHGGEYWNMDAQLSELFGTIDDIAIKVQLSQWLQAEGIRYGLEANRRRSPRCSGSILWQMNEPYPNATCTSAVDYYGDPKMAYSWVARANAPSLISMSYGKASYAPDERFTGEVVLHIDGLETPAAYEWCVTILDRCGSILHQTNGVQRVERRNVGEFLCSIDWPIPEGVETFFVRLDARSGGRTVHNEYSFVVSQSSPPLASYLSLLQTELQVLRTRAEDGSCTITIRNGGATVALWVRVEVDLIGVGPTGVCRRPLSDGFLLFPGEENRLAAYTMTGSGERWTVSALNSPPLNISFD</sequence>
<dbReference type="EMBL" id="JAGGLB010000033">
    <property type="protein sequence ID" value="MBP1995327.1"/>
    <property type="molecule type" value="Genomic_DNA"/>
</dbReference>
<comment type="caution">
    <text evidence="10">The sequence shown here is derived from an EMBL/GenBank/DDBJ whole genome shotgun (WGS) entry which is preliminary data.</text>
</comment>
<evidence type="ECO:0000259" key="7">
    <source>
        <dbReference type="Pfam" id="PF00703"/>
    </source>
</evidence>
<keyword evidence="5 10" id="KW-0378">Hydrolase</keyword>
<name>A0ABS4J684_9BACL</name>
<dbReference type="PANTHER" id="PTHR43730">
    <property type="entry name" value="BETA-MANNOSIDASE"/>
    <property type="match status" value="1"/>
</dbReference>
<dbReference type="InterPro" id="IPR008979">
    <property type="entry name" value="Galactose-bd-like_sf"/>
</dbReference>
<dbReference type="InterPro" id="IPR036156">
    <property type="entry name" value="Beta-gal/glucu_dom_sf"/>
</dbReference>
<dbReference type="Gene3D" id="2.60.40.10">
    <property type="entry name" value="Immunoglobulins"/>
    <property type="match status" value="1"/>
</dbReference>
<comment type="catalytic activity">
    <reaction evidence="1">
        <text>Hydrolysis of terminal, non-reducing beta-D-mannose residues in beta-D-mannosides.</text>
        <dbReference type="EC" id="3.2.1.25"/>
    </reaction>
</comment>
<dbReference type="Gene3D" id="2.60.120.260">
    <property type="entry name" value="Galactose-binding domain-like"/>
    <property type="match status" value="1"/>
</dbReference>
<evidence type="ECO:0000313" key="11">
    <source>
        <dbReference type="Proteomes" id="UP001519287"/>
    </source>
</evidence>
<dbReference type="PANTHER" id="PTHR43730:SF1">
    <property type="entry name" value="BETA-MANNOSIDASE"/>
    <property type="match status" value="1"/>
</dbReference>
<dbReference type="Proteomes" id="UP001519287">
    <property type="component" value="Unassembled WGS sequence"/>
</dbReference>
<evidence type="ECO:0000256" key="1">
    <source>
        <dbReference type="ARBA" id="ARBA00000829"/>
    </source>
</evidence>
<dbReference type="SUPFAM" id="SSF49303">
    <property type="entry name" value="beta-Galactosidase/glucuronidase domain"/>
    <property type="match status" value="1"/>
</dbReference>
<evidence type="ECO:0000256" key="3">
    <source>
        <dbReference type="ARBA" id="ARBA00012754"/>
    </source>
</evidence>
<evidence type="ECO:0000259" key="8">
    <source>
        <dbReference type="Pfam" id="PF02836"/>
    </source>
</evidence>
<evidence type="ECO:0000256" key="2">
    <source>
        <dbReference type="ARBA" id="ARBA00007401"/>
    </source>
</evidence>
<keyword evidence="11" id="KW-1185">Reference proteome</keyword>
<dbReference type="Gene3D" id="3.20.20.80">
    <property type="entry name" value="Glycosidases"/>
    <property type="match status" value="1"/>
</dbReference>
<feature type="domain" description="Glycoside hydrolase family 2 catalytic" evidence="8">
    <location>
        <begin position="323"/>
        <end position="449"/>
    </location>
</feature>
<feature type="domain" description="Glycoside hydrolase family 2 immunoglobulin-like beta-sandwich" evidence="7">
    <location>
        <begin position="194"/>
        <end position="304"/>
    </location>
</feature>
<evidence type="ECO:0000256" key="6">
    <source>
        <dbReference type="ARBA" id="ARBA00023295"/>
    </source>
</evidence>
<dbReference type="Pfam" id="PF22666">
    <property type="entry name" value="Glyco_hydro_2_N2"/>
    <property type="match status" value="1"/>
</dbReference>
<dbReference type="InterPro" id="IPR013783">
    <property type="entry name" value="Ig-like_fold"/>
</dbReference>
<comment type="similarity">
    <text evidence="2">Belongs to the glycosyl hydrolase 2 family.</text>
</comment>
<keyword evidence="4" id="KW-0732">Signal</keyword>
<dbReference type="EC" id="3.2.1.25" evidence="3"/>
<dbReference type="InterPro" id="IPR017853">
    <property type="entry name" value="GH"/>
</dbReference>
<keyword evidence="6 10" id="KW-0326">Glycosidase</keyword>
<dbReference type="Pfam" id="PF00703">
    <property type="entry name" value="Glyco_hydro_2"/>
    <property type="match status" value="1"/>
</dbReference>
<dbReference type="GO" id="GO:0004567">
    <property type="term" value="F:beta-mannosidase activity"/>
    <property type="evidence" value="ECO:0007669"/>
    <property type="project" value="UniProtKB-EC"/>
</dbReference>
<dbReference type="InterPro" id="IPR006103">
    <property type="entry name" value="Glyco_hydro_2_cat"/>
</dbReference>
<protein>
    <recommendedName>
        <fullName evidence="3">beta-mannosidase</fullName>
        <ecNumber evidence="3">3.2.1.25</ecNumber>
    </recommendedName>
</protein>
<feature type="domain" description="Beta-mannosidase-like galactose-binding" evidence="9">
    <location>
        <begin position="30"/>
        <end position="183"/>
    </location>
</feature>
<evidence type="ECO:0000313" key="10">
    <source>
        <dbReference type="EMBL" id="MBP1995327.1"/>
    </source>
</evidence>
<gene>
    <name evidence="10" type="ORF">J2Z66_006969</name>
</gene>
<dbReference type="InterPro" id="IPR006102">
    <property type="entry name" value="Ig-like_GH2"/>
</dbReference>
<dbReference type="SUPFAM" id="SSF51445">
    <property type="entry name" value="(Trans)glycosidases"/>
    <property type="match status" value="1"/>
</dbReference>
<accession>A0ABS4J684</accession>
<organism evidence="10 11">
    <name type="scientific">Paenibacillus eucommiae</name>
    <dbReference type="NCBI Taxonomy" id="1355755"/>
    <lineage>
        <taxon>Bacteria</taxon>
        <taxon>Bacillati</taxon>
        <taxon>Bacillota</taxon>
        <taxon>Bacilli</taxon>
        <taxon>Bacillales</taxon>
        <taxon>Paenibacillaceae</taxon>
        <taxon>Paenibacillus</taxon>
    </lineage>
</organism>
<proteinExistence type="inferred from homology"/>
<evidence type="ECO:0000256" key="4">
    <source>
        <dbReference type="ARBA" id="ARBA00022729"/>
    </source>
</evidence>
<reference evidence="10 11" key="1">
    <citation type="submission" date="2021-03" db="EMBL/GenBank/DDBJ databases">
        <title>Genomic Encyclopedia of Type Strains, Phase IV (KMG-IV): sequencing the most valuable type-strain genomes for metagenomic binning, comparative biology and taxonomic classification.</title>
        <authorList>
            <person name="Goeker M."/>
        </authorList>
    </citation>
    <scope>NUCLEOTIDE SEQUENCE [LARGE SCALE GENOMIC DNA]</scope>
    <source>
        <strain evidence="10 11">DSM 26048</strain>
    </source>
</reference>
<dbReference type="RefSeq" id="WP_209977137.1">
    <property type="nucleotide sequence ID" value="NZ_JAGGLB010000033.1"/>
</dbReference>
<dbReference type="SUPFAM" id="SSF49785">
    <property type="entry name" value="Galactose-binding domain-like"/>
    <property type="match status" value="1"/>
</dbReference>
<dbReference type="InterPro" id="IPR050887">
    <property type="entry name" value="Beta-mannosidase_GH2"/>
</dbReference>
<dbReference type="InterPro" id="IPR054593">
    <property type="entry name" value="Beta-mannosidase-like_N2"/>
</dbReference>